<keyword evidence="2" id="KW-0808">Transferase</keyword>
<evidence type="ECO:0000259" key="1">
    <source>
        <dbReference type="Pfam" id="PF01553"/>
    </source>
</evidence>
<dbReference type="InterPro" id="IPR002123">
    <property type="entry name" value="Plipid/glycerol_acylTrfase"/>
</dbReference>
<name>B8KSR8_9GAMM</name>
<proteinExistence type="predicted"/>
<accession>B8KSR8</accession>
<dbReference type="SUPFAM" id="SSF69593">
    <property type="entry name" value="Glycerol-3-phosphate (1)-acyltransferase"/>
    <property type="match status" value="1"/>
</dbReference>
<dbReference type="Pfam" id="PF01553">
    <property type="entry name" value="Acyltransferase"/>
    <property type="match status" value="1"/>
</dbReference>
<keyword evidence="3" id="KW-1185">Reference proteome</keyword>
<dbReference type="GO" id="GO:0019698">
    <property type="term" value="P:D-galacturonate catabolic process"/>
    <property type="evidence" value="ECO:0007669"/>
    <property type="project" value="TreeGrafter"/>
</dbReference>
<keyword evidence="2" id="KW-0012">Acyltransferase</keyword>
<dbReference type="EMBL" id="DS999411">
    <property type="protein sequence ID" value="EED36839.1"/>
    <property type="molecule type" value="Genomic_DNA"/>
</dbReference>
<dbReference type="Proteomes" id="UP000004699">
    <property type="component" value="Unassembled WGS sequence"/>
</dbReference>
<evidence type="ECO:0000313" key="2">
    <source>
        <dbReference type="EMBL" id="EED36839.1"/>
    </source>
</evidence>
<evidence type="ECO:0000313" key="3">
    <source>
        <dbReference type="Proteomes" id="UP000004699"/>
    </source>
</evidence>
<feature type="domain" description="Phospholipid/glycerol acyltransferase" evidence="1">
    <location>
        <begin position="101"/>
        <end position="186"/>
    </location>
</feature>
<gene>
    <name evidence="2" type="ORF">NOR51B_2792</name>
</gene>
<dbReference type="GO" id="GO:0016746">
    <property type="term" value="F:acyltransferase activity"/>
    <property type="evidence" value="ECO:0007669"/>
    <property type="project" value="UniProtKB-KW"/>
</dbReference>
<dbReference type="eggNOG" id="COG0204">
    <property type="taxonomic scope" value="Bacteria"/>
</dbReference>
<dbReference type="HOGENOM" id="CLU_061982_0_0_6"/>
<protein>
    <submittedName>
        <fullName evidence="2">Phospholipid/glycerol acyltransferase</fullName>
    </submittedName>
</protein>
<sequence>MPQAPAESTMTRLSEDDPYADIRPYTDAEVPAVAARVARDSGFARAMARLRLPGLRRFAPGLAHWLVQRWLIRQAKSLHTISDFQLLLEPHLTRIIDETARFTVSGLDKLDKSQSYLFISNHRDIAMDPACANLALHRAGHRTVNIAIGDNLLKSSWVADVMRLNKSFIVRRNISKPRELMAASKQLAGFIRSTVTENRGSVWIAQREGRAKDGIDATEPAVIKMLTLARDRKLESADAVLQSLNIVPIAIAYELDPCDRQKAAELAAGGSYRKSDDEDVQSIGRGIMGQKGGIHIAFGDPIDNAGDVDDVVREIDRQVHRNYALFPTNIWAWEKLNGAPVPMDLPVQPGTVSREAFAARVDAVDPEHQHWMLTGYANPVQTALACHKDVSQLAR</sequence>
<dbReference type="AlphaFoldDB" id="B8KSR8"/>
<reference evidence="3" key="1">
    <citation type="journal article" date="2013" name="BMC Microbiol.">
        <title>Taxonomy and evolution of bacteriochlorophyll a-containing members of the OM60/NOR5 clade of marine gammaproteobacteria: description of Luminiphilus syltensis gen. nov., sp. nov., reclassification of Haliea rubra as Pseudohaliea rubra gen. nov., comb. nov., and emendation of Chromatocurvus halotolerans.</title>
        <authorList>
            <person name="Spring S."/>
            <person name="Riedel T."/>
            <person name="Sproer C."/>
            <person name="Yan S."/>
            <person name="Harder J."/>
            <person name="Fuchs B.M."/>
        </authorList>
    </citation>
    <scope>NUCLEOTIDE SEQUENCE [LARGE SCALE GENOMIC DNA]</scope>
    <source>
        <strain evidence="3">NOR51-B</strain>
    </source>
</reference>
<dbReference type="PANTHER" id="PTHR30068">
    <property type="entry name" value="URONATE ISOMERASE"/>
    <property type="match status" value="1"/>
</dbReference>
<dbReference type="STRING" id="565045.NOR51B_2792"/>
<organism evidence="2 3">
    <name type="scientific">Luminiphilus syltensis NOR5-1B</name>
    <dbReference type="NCBI Taxonomy" id="565045"/>
    <lineage>
        <taxon>Bacteria</taxon>
        <taxon>Pseudomonadati</taxon>
        <taxon>Pseudomonadota</taxon>
        <taxon>Gammaproteobacteria</taxon>
        <taxon>Cellvibrionales</taxon>
        <taxon>Halieaceae</taxon>
        <taxon>Luminiphilus</taxon>
    </lineage>
</organism>
<dbReference type="GO" id="GO:0042840">
    <property type="term" value="P:D-glucuronate catabolic process"/>
    <property type="evidence" value="ECO:0007669"/>
    <property type="project" value="TreeGrafter"/>
</dbReference>
<dbReference type="PANTHER" id="PTHR30068:SF3">
    <property type="entry name" value="PHOSPHOLIPID_GLYCEROL ACYLTRANSFERASE DOMAIN-CONTAINING PROTEIN"/>
    <property type="match status" value="1"/>
</dbReference>